<gene>
    <name evidence="1" type="ORF">Pmgp_03230</name>
</gene>
<evidence type="ECO:0008006" key="3">
    <source>
        <dbReference type="Google" id="ProtNLM"/>
    </source>
</evidence>
<dbReference type="AlphaFoldDB" id="A0A4Y7RJX1"/>
<reference evidence="1 2" key="1">
    <citation type="journal article" date="2018" name="Environ. Microbiol.">
        <title>Novel energy conservation strategies and behaviour of Pelotomaculum schinkii driving syntrophic propionate catabolism.</title>
        <authorList>
            <person name="Hidalgo-Ahumada C.A.P."/>
            <person name="Nobu M.K."/>
            <person name="Narihiro T."/>
            <person name="Tamaki H."/>
            <person name="Liu W.T."/>
            <person name="Kamagata Y."/>
            <person name="Stams A.J.M."/>
            <person name="Imachi H."/>
            <person name="Sousa D.Z."/>
        </authorList>
    </citation>
    <scope>NUCLEOTIDE SEQUENCE [LARGE SCALE GENOMIC DNA]</scope>
    <source>
        <strain evidence="1 2">MGP</strain>
    </source>
</reference>
<organism evidence="1 2">
    <name type="scientific">Pelotomaculum propionicicum</name>
    <dbReference type="NCBI Taxonomy" id="258475"/>
    <lineage>
        <taxon>Bacteria</taxon>
        <taxon>Bacillati</taxon>
        <taxon>Bacillota</taxon>
        <taxon>Clostridia</taxon>
        <taxon>Eubacteriales</taxon>
        <taxon>Desulfotomaculaceae</taxon>
        <taxon>Pelotomaculum</taxon>
    </lineage>
</organism>
<dbReference type="Gene3D" id="3.55.50.10">
    <property type="entry name" value="Baseplate protein-like domains"/>
    <property type="match status" value="1"/>
</dbReference>
<dbReference type="Proteomes" id="UP000297597">
    <property type="component" value="Unassembled WGS sequence"/>
</dbReference>
<evidence type="ECO:0000313" key="1">
    <source>
        <dbReference type="EMBL" id="TEB09298.1"/>
    </source>
</evidence>
<dbReference type="Gene3D" id="2.30.300.10">
    <property type="entry name" value="Baseplate protein-like domain - beta roll fold"/>
    <property type="match status" value="1"/>
</dbReference>
<sequence>MDAPRAIVEVAGVDVRWHDMIDMTFDNTLYLAADSFDVTFRNDLYLSDWFRKQQEVKIYLGYVKSPYAWSKAELDHVFTGRIDGVKPNFSGTMTVKLPGRDYSAPMIDTEYSVAYAERTSSQIAVMMAVKYGLTPVVTDTTVIVDKELVANKKEWDVLQALADLEGFVCYVTKDKELYFGPRQDEDEEVVAELNYKVSGLANCGEIEFDDSAVGVVNKVTVRHWPGRDKQLIEASAINESLLTAMGGQVKERIWYISKAKTYELAQMYAEKLLKENSRAVVTATGWYPGNPKILAEKKVKVSGCGRFNGFYYVEKATHSLSKQDGYKTSFSLTNVRPESAEQYRQDLYNYEEKTA</sequence>
<dbReference type="OrthoDB" id="9815473at2"/>
<name>A0A4Y7RJX1_9FIRM</name>
<accession>A0A4Y7RJX1</accession>
<dbReference type="Gene3D" id="3.30.1920.10">
    <property type="entry name" value="Baseplate protein-like domains - 2 layer sandwich fold"/>
    <property type="match status" value="1"/>
</dbReference>
<proteinExistence type="predicted"/>
<keyword evidence="2" id="KW-1185">Reference proteome</keyword>
<dbReference type="RefSeq" id="WP_134215206.1">
    <property type="nucleotide sequence ID" value="NZ_QFFZ01000052.1"/>
</dbReference>
<comment type="caution">
    <text evidence="1">The sequence shown here is derived from an EMBL/GenBank/DDBJ whole genome shotgun (WGS) entry which is preliminary data.</text>
</comment>
<dbReference type="EMBL" id="QFFZ01000052">
    <property type="protein sequence ID" value="TEB09298.1"/>
    <property type="molecule type" value="Genomic_DNA"/>
</dbReference>
<dbReference type="InterPro" id="IPR023399">
    <property type="entry name" value="Baseplate-like_2-layer_sand"/>
</dbReference>
<protein>
    <recommendedName>
        <fullName evidence="3">Phage late control D family protein</fullName>
    </recommendedName>
</protein>
<evidence type="ECO:0000313" key="2">
    <source>
        <dbReference type="Proteomes" id="UP000297597"/>
    </source>
</evidence>
<dbReference type="SUPFAM" id="SSF69279">
    <property type="entry name" value="Phage tail proteins"/>
    <property type="match status" value="1"/>
</dbReference>